<dbReference type="OrthoDB" id="5635147at2"/>
<sequence length="286" mass="33399">MLSIKDHLLVHRYSYEFFKLSLNFRKNYETSLFFGENKSLRMFVNGALVSPNLFNLYYLITLVRQGLILTAHTDKKLEDYVSFTRANFSPLIKSWCDWCSIVNGYGSFLIEVINDYLAHDPDASTMSKLKLFKYKALIHFDYLKIMLPKESYFSNQPPREPADLFPAFEQTNSRLLKKLLKTLTRSYNTFQAVEHRWCPFLHIKRIALAPTASDRYSFYLNCLGYADLMRAGEILAHFKHLKCNQCAEQINHFLGNNSNAVEKDKLALHTEEFFALICKLSRAKPR</sequence>
<dbReference type="STRING" id="453.Lfee_0427"/>
<evidence type="ECO:0000313" key="4">
    <source>
        <dbReference type="Proteomes" id="UP000251942"/>
    </source>
</evidence>
<evidence type="ECO:0000313" key="3">
    <source>
        <dbReference type="Proteomes" id="UP000054698"/>
    </source>
</evidence>
<dbReference type="RefSeq" id="WP_058443645.1">
    <property type="nucleotide sequence ID" value="NZ_CAAAHT010000025.1"/>
</dbReference>
<dbReference type="Proteomes" id="UP000054698">
    <property type="component" value="Unassembled WGS sequence"/>
</dbReference>
<protein>
    <submittedName>
        <fullName evidence="1">Uncharacterized protein</fullName>
    </submittedName>
</protein>
<reference evidence="1 3" key="1">
    <citation type="submission" date="2015-11" db="EMBL/GenBank/DDBJ databases">
        <title>Genomic analysis of 38 Legionella species identifies large and diverse effector repertoires.</title>
        <authorList>
            <person name="Burstein D."/>
            <person name="Amaro F."/>
            <person name="Zusman T."/>
            <person name="Lifshitz Z."/>
            <person name="Cohen O."/>
            <person name="Gilbert J.A."/>
            <person name="Pupko T."/>
            <person name="Shuman H.A."/>
            <person name="Segal G."/>
        </authorList>
    </citation>
    <scope>NUCLEOTIDE SEQUENCE [LARGE SCALE GENOMIC DNA]</scope>
    <source>
        <strain evidence="1 3">WO-44C</strain>
    </source>
</reference>
<dbReference type="EMBL" id="UASS01000001">
    <property type="protein sequence ID" value="SPX59262.1"/>
    <property type="molecule type" value="Genomic_DNA"/>
</dbReference>
<dbReference type="AlphaFoldDB" id="A0A0W0U7G2"/>
<proteinExistence type="predicted"/>
<dbReference type="EMBL" id="LNYB01000014">
    <property type="protein sequence ID" value="KTD03681.1"/>
    <property type="molecule type" value="Genomic_DNA"/>
</dbReference>
<gene>
    <name evidence="1" type="ORF">Lfee_0427</name>
    <name evidence="2" type="ORF">NCTC12022_00083</name>
</gene>
<keyword evidence="3" id="KW-1185">Reference proteome</keyword>
<organism evidence="1 3">
    <name type="scientific">Legionella feeleii</name>
    <dbReference type="NCBI Taxonomy" id="453"/>
    <lineage>
        <taxon>Bacteria</taxon>
        <taxon>Pseudomonadati</taxon>
        <taxon>Pseudomonadota</taxon>
        <taxon>Gammaproteobacteria</taxon>
        <taxon>Legionellales</taxon>
        <taxon>Legionellaceae</taxon>
        <taxon>Legionella</taxon>
    </lineage>
</organism>
<accession>A0A0W0U7G2</accession>
<reference evidence="2 4" key="2">
    <citation type="submission" date="2018-06" db="EMBL/GenBank/DDBJ databases">
        <authorList>
            <consortium name="Pathogen Informatics"/>
            <person name="Doyle S."/>
        </authorList>
    </citation>
    <scope>NUCLEOTIDE SEQUENCE [LARGE SCALE GENOMIC DNA]</scope>
    <source>
        <strain evidence="2 4">NCTC12022</strain>
    </source>
</reference>
<name>A0A0W0U7G2_9GAMM</name>
<dbReference type="Proteomes" id="UP000251942">
    <property type="component" value="Unassembled WGS sequence"/>
</dbReference>
<evidence type="ECO:0000313" key="2">
    <source>
        <dbReference type="EMBL" id="SPX59262.1"/>
    </source>
</evidence>
<evidence type="ECO:0000313" key="1">
    <source>
        <dbReference type="EMBL" id="KTD03681.1"/>
    </source>
</evidence>
<dbReference type="PATRIC" id="fig|453.4.peg.463"/>